<proteinExistence type="predicted"/>
<feature type="compositionally biased region" description="Pro residues" evidence="1">
    <location>
        <begin position="132"/>
        <end position="152"/>
    </location>
</feature>
<accession>A0A932YYT9</accession>
<evidence type="ECO:0000313" key="3">
    <source>
        <dbReference type="EMBL" id="MBI4132771.1"/>
    </source>
</evidence>
<dbReference type="EMBL" id="JACQMI010000013">
    <property type="protein sequence ID" value="MBI4132771.1"/>
    <property type="molecule type" value="Genomic_DNA"/>
</dbReference>
<keyword evidence="2" id="KW-0472">Membrane</keyword>
<evidence type="ECO:0000256" key="1">
    <source>
        <dbReference type="SAM" id="MobiDB-lite"/>
    </source>
</evidence>
<gene>
    <name evidence="3" type="ORF">HY473_01570</name>
</gene>
<sequence>MITPMGTSRRTPIQKLRSRPLAERRILGTALYLAVAVVIVASWVSSFRTSLIPPAPSLQENVGGNGGNAAPSLSQIITPFQSLKAALETAVSDFRRAFPEGRDLAENPGAPAGPTEASPISGNPDEAASLPALPPSAPPPVAPTPKSSPPPRIADSVTRLPAGRSHFVPPLASAVAPPAAGTEPRPLLAAIGEILTNMWRMLTR</sequence>
<keyword evidence="2" id="KW-1133">Transmembrane helix</keyword>
<comment type="caution">
    <text evidence="3">The sequence shown here is derived from an EMBL/GenBank/DDBJ whole genome shotgun (WGS) entry which is preliminary data.</text>
</comment>
<dbReference type="AlphaFoldDB" id="A0A932YYT9"/>
<feature type="region of interest" description="Disordered" evidence="1">
    <location>
        <begin position="101"/>
        <end position="157"/>
    </location>
</feature>
<protein>
    <submittedName>
        <fullName evidence="3">Uncharacterized protein</fullName>
    </submittedName>
</protein>
<evidence type="ECO:0000256" key="2">
    <source>
        <dbReference type="SAM" id="Phobius"/>
    </source>
</evidence>
<organism evidence="3 4">
    <name type="scientific">Candidatus Sungiibacteriota bacterium</name>
    <dbReference type="NCBI Taxonomy" id="2750080"/>
    <lineage>
        <taxon>Bacteria</taxon>
        <taxon>Candidatus Sungiibacteriota</taxon>
    </lineage>
</organism>
<dbReference type="Proteomes" id="UP000756703">
    <property type="component" value="Unassembled WGS sequence"/>
</dbReference>
<keyword evidence="2" id="KW-0812">Transmembrane</keyword>
<name>A0A932YYT9_9BACT</name>
<reference evidence="3" key="1">
    <citation type="submission" date="2020-07" db="EMBL/GenBank/DDBJ databases">
        <title>Huge and variable diversity of episymbiotic CPR bacteria and DPANN archaea in groundwater ecosystems.</title>
        <authorList>
            <person name="He C.Y."/>
            <person name="Keren R."/>
            <person name="Whittaker M."/>
            <person name="Farag I.F."/>
            <person name="Doudna J."/>
            <person name="Cate J.H.D."/>
            <person name="Banfield J.F."/>
        </authorList>
    </citation>
    <scope>NUCLEOTIDE SEQUENCE</scope>
    <source>
        <strain evidence="3">NC_groundwater_1225_Ag_S-0.1um_56_177</strain>
    </source>
</reference>
<feature type="transmembrane region" description="Helical" evidence="2">
    <location>
        <begin position="26"/>
        <end position="44"/>
    </location>
</feature>
<evidence type="ECO:0000313" key="4">
    <source>
        <dbReference type="Proteomes" id="UP000756703"/>
    </source>
</evidence>